<feature type="domain" description="N-acetyltransferase" evidence="2">
    <location>
        <begin position="8"/>
        <end position="95"/>
    </location>
</feature>
<dbReference type="Pfam" id="PF14542">
    <property type="entry name" value="Acetyltransf_CG"/>
    <property type="match status" value="1"/>
</dbReference>
<evidence type="ECO:0000259" key="2">
    <source>
        <dbReference type="PROSITE" id="PS51729"/>
    </source>
</evidence>
<sequence>MSEVKMKLDNRKRGAFYIEEEGKQIGEMVIGVSDTTLTVYHTEVDPDKEGKGFAKQMFDKMVAYARQEHLQVLPLCQYVHLQFKRHPENFEDIWKK</sequence>
<evidence type="ECO:0000313" key="4">
    <source>
        <dbReference type="Proteomes" id="UP000679725"/>
    </source>
</evidence>
<dbReference type="InterPro" id="IPR000182">
    <property type="entry name" value="GNAT_dom"/>
</dbReference>
<dbReference type="PANTHER" id="PTHR31435">
    <property type="entry name" value="PROTEIN NATD1"/>
    <property type="match status" value="1"/>
</dbReference>
<dbReference type="Proteomes" id="UP000679725">
    <property type="component" value="Unassembled WGS sequence"/>
</dbReference>
<evidence type="ECO:0000259" key="1">
    <source>
        <dbReference type="PROSITE" id="PS51186"/>
    </source>
</evidence>
<evidence type="ECO:0008006" key="5">
    <source>
        <dbReference type="Google" id="ProtNLM"/>
    </source>
</evidence>
<dbReference type="InterPro" id="IPR031165">
    <property type="entry name" value="GNAT_YJDJ"/>
</dbReference>
<dbReference type="PROSITE" id="PS51729">
    <property type="entry name" value="GNAT_YJDJ"/>
    <property type="match status" value="1"/>
</dbReference>
<dbReference type="PANTHER" id="PTHR31435:SF10">
    <property type="entry name" value="BSR4717 PROTEIN"/>
    <property type="match status" value="1"/>
</dbReference>
<dbReference type="InterPro" id="IPR016181">
    <property type="entry name" value="Acyl_CoA_acyltransferase"/>
</dbReference>
<keyword evidence="4" id="KW-1185">Reference proteome</keyword>
<evidence type="ECO:0000313" key="3">
    <source>
        <dbReference type="EMBL" id="CAG5068760.1"/>
    </source>
</evidence>
<dbReference type="RefSeq" id="WP_215232891.1">
    <property type="nucleotide sequence ID" value="NZ_CAJRAU010000002.1"/>
</dbReference>
<dbReference type="InterPro" id="IPR045057">
    <property type="entry name" value="Gcn5-rel_NAT"/>
</dbReference>
<dbReference type="SUPFAM" id="SSF55729">
    <property type="entry name" value="Acyl-CoA N-acyltransferases (Nat)"/>
    <property type="match status" value="1"/>
</dbReference>
<accession>A0ABM8UMQ3</accession>
<dbReference type="Gene3D" id="3.40.630.30">
    <property type="match status" value="1"/>
</dbReference>
<protein>
    <recommendedName>
        <fullName evidence="5">N-acetyltransferase</fullName>
    </recommendedName>
</protein>
<name>A0ABM8UMQ3_9BACT</name>
<dbReference type="CDD" id="cd04301">
    <property type="entry name" value="NAT_SF"/>
    <property type="match status" value="1"/>
</dbReference>
<dbReference type="EMBL" id="CAJRAU010000002">
    <property type="protein sequence ID" value="CAG5068760.1"/>
    <property type="molecule type" value="Genomic_DNA"/>
</dbReference>
<gene>
    <name evidence="3" type="primary">yjdJ</name>
    <name evidence="3" type="ORF">DYBT9623_01492</name>
</gene>
<organism evidence="3 4">
    <name type="scientific">Dyadobacter linearis</name>
    <dbReference type="NCBI Taxonomy" id="2823330"/>
    <lineage>
        <taxon>Bacteria</taxon>
        <taxon>Pseudomonadati</taxon>
        <taxon>Bacteroidota</taxon>
        <taxon>Cytophagia</taxon>
        <taxon>Cytophagales</taxon>
        <taxon>Spirosomataceae</taxon>
        <taxon>Dyadobacter</taxon>
    </lineage>
</organism>
<proteinExistence type="predicted"/>
<dbReference type="PROSITE" id="PS51186">
    <property type="entry name" value="GNAT"/>
    <property type="match status" value="1"/>
</dbReference>
<reference evidence="3 4" key="1">
    <citation type="submission" date="2021-04" db="EMBL/GenBank/DDBJ databases">
        <authorList>
            <person name="Rodrigo-Torres L."/>
            <person name="Arahal R. D."/>
            <person name="Lucena T."/>
        </authorList>
    </citation>
    <scope>NUCLEOTIDE SEQUENCE [LARGE SCALE GENOMIC DNA]</scope>
    <source>
        <strain evidence="3 4">CECT 9623</strain>
    </source>
</reference>
<feature type="domain" description="N-acetyltransferase" evidence="1">
    <location>
        <begin position="1"/>
        <end position="96"/>
    </location>
</feature>
<comment type="caution">
    <text evidence="3">The sequence shown here is derived from an EMBL/GenBank/DDBJ whole genome shotgun (WGS) entry which is preliminary data.</text>
</comment>